<dbReference type="SUPFAM" id="SSF52374">
    <property type="entry name" value="Nucleotidylyl transferase"/>
    <property type="match status" value="1"/>
</dbReference>
<reference evidence="1 2" key="1">
    <citation type="submission" date="2023-10" db="EMBL/GenBank/DDBJ databases">
        <title>Comparative genomics analysis reveals potential genetic determinants of host preference in Cryptosporidium xiaoi.</title>
        <authorList>
            <person name="Xiao L."/>
            <person name="Li J."/>
        </authorList>
    </citation>
    <scope>NUCLEOTIDE SEQUENCE [LARGE SCALE GENOMIC DNA]</scope>
    <source>
        <strain evidence="1 2">52996</strain>
    </source>
</reference>
<organism evidence="1 2">
    <name type="scientific">Cryptosporidium xiaoi</name>
    <dbReference type="NCBI Taxonomy" id="659607"/>
    <lineage>
        <taxon>Eukaryota</taxon>
        <taxon>Sar</taxon>
        <taxon>Alveolata</taxon>
        <taxon>Apicomplexa</taxon>
        <taxon>Conoidasida</taxon>
        <taxon>Coccidia</taxon>
        <taxon>Eucoccidiorida</taxon>
        <taxon>Eimeriorina</taxon>
        <taxon>Cryptosporidiidae</taxon>
        <taxon>Cryptosporidium</taxon>
    </lineage>
</organism>
<proteinExistence type="predicted"/>
<dbReference type="Proteomes" id="UP001311799">
    <property type="component" value="Unassembled WGS sequence"/>
</dbReference>
<protein>
    <submittedName>
        <fullName evidence="1">Cytidylyltransferase (HIGH family) exon</fullName>
    </submittedName>
</protein>
<name>A0AAV9Y0M1_9CRYT</name>
<keyword evidence="2" id="KW-1185">Reference proteome</keyword>
<evidence type="ECO:0000313" key="1">
    <source>
        <dbReference type="EMBL" id="KAK6590471.1"/>
    </source>
</evidence>
<accession>A0AAV9Y0M1</accession>
<keyword evidence="1" id="KW-0808">Transferase</keyword>
<sequence>MQEIDRGFFILDPQWWNNITTSDEARNIFFRLLYSCISHTSHSLFIYYSVTLHENESREPDINLESDVLKESTLINKNIYSRMTCKHINSIIKAYEIALDVIELLDKIPTFDIRFIPVKNDCVNHIFKTIGPDTQLNHWLNSYTFCERNGDLIHCADTINSIVSSFVQDRIHYLRLFSDNESINSLVCSKFFDQFVVHGFPYFEITDNIEIPRWNNKLNVITNNDNRKFIENPVNRTLFAGTFDRLHPGHKINITVATWYAKEMAIIGITDTPLLVNKRDKDILQDFSIRSANVLSFIFSLYPEISITLLRISSIIGGADIFEFDALIATPESINNAKKINDQRLNKGFPLVQLVEVPFVYKPQLSEIIQEKNKANESSEIITSTELRLYLKKNLDGSNNRLLLKNAINELFFQSINLDVTKSRFVGLINLINSFVDDIIFEILHRWKKLYGNEKGRYIFEKWLYRFISDMNSEGKKYLKAKEINKGYTKGLESIAVILIYLIVTLNLLKRNSIAIQLDVINKMCILFLETLKNTQRKDGQSCGHPEYCIPYMYCYSGVEKNIFFGNNFDLTYSKLQYKNQSYNSCTGPNIEFDIPTNKIVDENHFISFDFVLKSIFK</sequence>
<keyword evidence="1" id="KW-0548">Nucleotidyltransferase</keyword>
<evidence type="ECO:0000313" key="2">
    <source>
        <dbReference type="Proteomes" id="UP001311799"/>
    </source>
</evidence>
<dbReference type="InterPro" id="IPR014729">
    <property type="entry name" value="Rossmann-like_a/b/a_fold"/>
</dbReference>
<dbReference type="Gene3D" id="3.40.50.620">
    <property type="entry name" value="HUPs"/>
    <property type="match status" value="1"/>
</dbReference>
<comment type="caution">
    <text evidence="1">The sequence shown here is derived from an EMBL/GenBank/DDBJ whole genome shotgun (WGS) entry which is preliminary data.</text>
</comment>
<dbReference type="AlphaFoldDB" id="A0AAV9Y0M1"/>
<dbReference type="EMBL" id="JAWDEY010000006">
    <property type="protein sequence ID" value="KAK6590471.1"/>
    <property type="molecule type" value="Genomic_DNA"/>
</dbReference>
<gene>
    <name evidence="1" type="ORF">RS030_152406</name>
</gene>
<dbReference type="GO" id="GO:0016779">
    <property type="term" value="F:nucleotidyltransferase activity"/>
    <property type="evidence" value="ECO:0007669"/>
    <property type="project" value="UniProtKB-KW"/>
</dbReference>